<dbReference type="EMBL" id="LR797366">
    <property type="protein sequence ID" value="CAB4210760.1"/>
    <property type="molecule type" value="Genomic_DNA"/>
</dbReference>
<protein>
    <submittedName>
        <fullName evidence="3">Uncharacterized protein</fullName>
    </submittedName>
</protein>
<evidence type="ECO:0000313" key="1">
    <source>
        <dbReference type="EMBL" id="CAB4156245.1"/>
    </source>
</evidence>
<sequence>MTLIEMLRANGSWEADAAVTAIQVRDSRIETLEAALASVLRFDLTDETWVKLGFDPLFIRDAFDAACKTLEGKINE</sequence>
<evidence type="ECO:0000313" key="2">
    <source>
        <dbReference type="EMBL" id="CAB4195445.1"/>
    </source>
</evidence>
<gene>
    <name evidence="2" type="ORF">UFOVP1303_14</name>
    <name evidence="3" type="ORF">UFOVP1417_40</name>
    <name evidence="4" type="ORF">UFOVP1517_71</name>
    <name evidence="1" type="ORF">UFOVP664_47</name>
</gene>
<evidence type="ECO:0000313" key="4">
    <source>
        <dbReference type="EMBL" id="CAB5226927.1"/>
    </source>
</evidence>
<organism evidence="3">
    <name type="scientific">uncultured Caudovirales phage</name>
    <dbReference type="NCBI Taxonomy" id="2100421"/>
    <lineage>
        <taxon>Viruses</taxon>
        <taxon>Duplodnaviria</taxon>
        <taxon>Heunggongvirae</taxon>
        <taxon>Uroviricota</taxon>
        <taxon>Caudoviricetes</taxon>
        <taxon>Peduoviridae</taxon>
        <taxon>Maltschvirus</taxon>
        <taxon>Maltschvirus maltsch</taxon>
    </lineage>
</organism>
<accession>A0A6J5SB21</accession>
<dbReference type="EMBL" id="LR797248">
    <property type="protein sequence ID" value="CAB4195445.1"/>
    <property type="molecule type" value="Genomic_DNA"/>
</dbReference>
<reference evidence="3" key="1">
    <citation type="submission" date="2020-05" db="EMBL/GenBank/DDBJ databases">
        <authorList>
            <person name="Chiriac C."/>
            <person name="Salcher M."/>
            <person name="Ghai R."/>
            <person name="Kavagutti S V."/>
        </authorList>
    </citation>
    <scope>NUCLEOTIDE SEQUENCE</scope>
</reference>
<name>A0A6J5SB21_9CAUD</name>
<dbReference type="EMBL" id="LR798366">
    <property type="protein sequence ID" value="CAB5226927.1"/>
    <property type="molecule type" value="Genomic_DNA"/>
</dbReference>
<evidence type="ECO:0000313" key="3">
    <source>
        <dbReference type="EMBL" id="CAB4210760.1"/>
    </source>
</evidence>
<dbReference type="EMBL" id="LR796638">
    <property type="protein sequence ID" value="CAB4156245.1"/>
    <property type="molecule type" value="Genomic_DNA"/>
</dbReference>
<proteinExistence type="predicted"/>